<dbReference type="Pfam" id="PF10145">
    <property type="entry name" value="PhageMin_Tail"/>
    <property type="match status" value="1"/>
</dbReference>
<feature type="transmembrane region" description="Helical" evidence="4">
    <location>
        <begin position="371"/>
        <end position="393"/>
    </location>
</feature>
<evidence type="ECO:0000313" key="7">
    <source>
        <dbReference type="Proteomes" id="UP001223072"/>
    </source>
</evidence>
<evidence type="ECO:0000313" key="6">
    <source>
        <dbReference type="EMBL" id="MDQ0933806.1"/>
    </source>
</evidence>
<keyword evidence="1" id="KW-1188">Viral release from host cell</keyword>
<evidence type="ECO:0000259" key="5">
    <source>
        <dbReference type="Pfam" id="PF10145"/>
    </source>
</evidence>
<feature type="compositionally biased region" description="Basic residues" evidence="3">
    <location>
        <begin position="972"/>
        <end position="981"/>
    </location>
</feature>
<sequence>MATRTVNVRLIADVNQYTRSMRRAADQTSRMAGVGAKVGTAMVAAFAVAAAAAAKFDKELSNVRAVTGASAKEMGKLRAAALEAGKTTSFTATEAARAEAELARAGVSVANITGGALKGSLALAASGQLDLSESATIAAQTMNTFGLHGKDVSHIADVLSASANKSASDVHGLGMSLRMGGLLAHQTGLSLEDTVGTLSAFADNALIGSDAGTSLKVMLQRLVPQSKEAKGMMDAIGFSAYDASGQFVGLSELAGRMKTSFSKLTPEARNSAMATIFGADAVRSATIMYELGSEGINKYVKSVNDQGAAGRMAAIQTDNLVGDLERLRGAIEVALIEGGSSANGVLRDMTKWITSVVNAYNNLSPELQHTVTLFTGVGGAVALAGAGLLLLLPRIAATRAALVGMGVTAARTRTAMMGLGRMGNVIIGLTAVSWAINRIAEQFEETPPNATKMANSLVDLAQKGKAAGELTRVFGDDLDGFGEAVKRIAHPGGLDRVEDFFGSFDPGTDKGGPGLDKATKKLQTLDEALAGLVESGNADTAAEGFARMAREAEAQGTSTEKLRTLLPKYGEALVGTDTQSKLAAGSQAKLATEAGLTADELQDQRTEAEKLSDALKNLNGSAISVAESEISFRDSLKSLSDAVKDNGHSLDVTGEKGRIVKGAFLDAAKAAMENAQAVSEQKGSQEAGQKVLEKDIKLLREQMSALGFSKDAVDKLTGAYLRLPPKAPTKVEANVKGALKDLETVKNKIRTTKGRSFTMSAMTKEARTALEHLGFKIKNTKGKAVTVTVPPGTPVSQVGAIQRAINNLSGRTLGIGVFTTEHYKKVQDGPHIPGITKNARGGLLSFYADGGMRENHVAQIARKGSWRVWAEDEAGDEAYIPLASNKRPRSRQIAAETVRRLGGAVQWFADGGIPGFTYAPAGRPVLGGPSDAKQRYDQEIEDLKKAWEDLTKALADARKKTSALGDAERNLTRVRKSKPTKKQLADAQDRVADARKAKRTADAKVHQEQRDVHAAEAELGLKKGAKAPRTFNLKAYETQLNESVAATQKWRSSLARIGQRGGKELQSMLEGMGEEGYALVNSLAGASDKQFKSIVAKLQKTGDFAKATLKDFTKQLGASTKENQQFAADLQKLAASGFGDLAQALAAQGDASAITLAHEAAGNSKAASAANKTVGKAQNTLTGEDLANSLVLLSTLRARPGRGYADLIAAGLDTATIKALVPRMSKQIGSLPAANKATFVRQWVSQGGKAMATGGILNRPTVVLGGEAGVRESWIPWNSSARSRALLTKTAAAMGYQMVPAGRYGGSASTAAVAREVSKQITVNLYGAQQTAAEQAHDIARVISFTG</sequence>
<dbReference type="RefSeq" id="WP_307627521.1">
    <property type="nucleotide sequence ID" value="NZ_JAUSZS010000004.1"/>
</dbReference>
<keyword evidence="4" id="KW-1133">Transmembrane helix</keyword>
<feature type="region of interest" description="Disordered" evidence="3">
    <location>
        <begin position="967"/>
        <end position="988"/>
    </location>
</feature>
<dbReference type="PANTHER" id="PTHR37813">
    <property type="entry name" value="FELS-2 PROPHAGE PROTEIN"/>
    <property type="match status" value="1"/>
</dbReference>
<dbReference type="EMBL" id="JAUSZS010000004">
    <property type="protein sequence ID" value="MDQ0933806.1"/>
    <property type="molecule type" value="Genomic_DNA"/>
</dbReference>
<keyword evidence="7" id="KW-1185">Reference proteome</keyword>
<dbReference type="PANTHER" id="PTHR37813:SF1">
    <property type="entry name" value="FELS-2 PROPHAGE PROTEIN"/>
    <property type="match status" value="1"/>
</dbReference>
<gene>
    <name evidence="6" type="ORF">QFZ49_003746</name>
</gene>
<keyword evidence="4" id="KW-0472">Membrane</keyword>
<keyword evidence="4" id="KW-0812">Transmembrane</keyword>
<accession>A0ABU0RP84</accession>
<feature type="transmembrane region" description="Helical" evidence="4">
    <location>
        <begin position="414"/>
        <end position="436"/>
    </location>
</feature>
<dbReference type="NCBIfam" id="TIGR01760">
    <property type="entry name" value="tape_meas_TP901"/>
    <property type="match status" value="1"/>
</dbReference>
<protein>
    <submittedName>
        <fullName evidence="6">TP901 family phage tail tape measure protein</fullName>
    </submittedName>
</protein>
<keyword evidence="2" id="KW-0175">Coiled coil</keyword>
<evidence type="ECO:0000256" key="4">
    <source>
        <dbReference type="SAM" id="Phobius"/>
    </source>
</evidence>
<reference evidence="6 7" key="1">
    <citation type="submission" date="2023-07" db="EMBL/GenBank/DDBJ databases">
        <title>Comparative genomics of wheat-associated soil bacteria to identify genetic determinants of phenazine resistance.</title>
        <authorList>
            <person name="Mouncey N."/>
        </authorList>
    </citation>
    <scope>NUCLEOTIDE SEQUENCE [LARGE SCALE GENOMIC DNA]</scope>
    <source>
        <strain evidence="6 7">W2I16</strain>
    </source>
</reference>
<evidence type="ECO:0000256" key="1">
    <source>
        <dbReference type="ARBA" id="ARBA00022612"/>
    </source>
</evidence>
<name>A0ABU0RP84_9ACTN</name>
<dbReference type="InterPro" id="IPR010090">
    <property type="entry name" value="Phage_tape_meas"/>
</dbReference>
<proteinExistence type="predicted"/>
<evidence type="ECO:0000256" key="2">
    <source>
        <dbReference type="SAM" id="Coils"/>
    </source>
</evidence>
<feature type="coiled-coil region" evidence="2">
    <location>
        <begin position="933"/>
        <end position="960"/>
    </location>
</feature>
<comment type="caution">
    <text evidence="6">The sequence shown here is derived from an EMBL/GenBank/DDBJ whole genome shotgun (WGS) entry which is preliminary data.</text>
</comment>
<organism evidence="6 7">
    <name type="scientific">Streptomyces turgidiscabies</name>
    <dbReference type="NCBI Taxonomy" id="85558"/>
    <lineage>
        <taxon>Bacteria</taxon>
        <taxon>Bacillati</taxon>
        <taxon>Actinomycetota</taxon>
        <taxon>Actinomycetes</taxon>
        <taxon>Kitasatosporales</taxon>
        <taxon>Streptomycetaceae</taxon>
        <taxon>Streptomyces</taxon>
    </lineage>
</organism>
<feature type="domain" description="Phage tail tape measure protein" evidence="5">
    <location>
        <begin position="79"/>
        <end position="278"/>
    </location>
</feature>
<evidence type="ECO:0000256" key="3">
    <source>
        <dbReference type="SAM" id="MobiDB-lite"/>
    </source>
</evidence>
<dbReference type="Proteomes" id="UP001223072">
    <property type="component" value="Unassembled WGS sequence"/>
</dbReference>